<protein>
    <submittedName>
        <fullName evidence="2">Uncharacterized protein</fullName>
    </submittedName>
</protein>
<reference evidence="2 3" key="1">
    <citation type="submission" date="2019-06" db="EMBL/GenBank/DDBJ databases">
        <title>Comparative genomics and metabolomics analyses of clavulanic acid producing Streptomyces species provides insight into specialized metabolism and evolution of beta-lactam biosynthetic gene clusters.</title>
        <authorList>
            <person name="Moore M.A."/>
            <person name="Cruz-Morales P."/>
            <person name="Barona Gomez F."/>
            <person name="Kapil T."/>
        </authorList>
    </citation>
    <scope>NUCLEOTIDE SEQUENCE [LARGE SCALE GENOMIC DNA]</scope>
    <source>
        <strain evidence="2 3">T-272</strain>
    </source>
</reference>
<proteinExistence type="predicted"/>
<name>A0ABW9NMT4_9ACTN</name>
<dbReference type="EMBL" id="VDEQ01000024">
    <property type="protein sequence ID" value="MQS34583.1"/>
    <property type="molecule type" value="Genomic_DNA"/>
</dbReference>
<feature type="region of interest" description="Disordered" evidence="1">
    <location>
        <begin position="13"/>
        <end position="46"/>
    </location>
</feature>
<evidence type="ECO:0000313" key="3">
    <source>
        <dbReference type="Proteomes" id="UP000460558"/>
    </source>
</evidence>
<dbReference type="Proteomes" id="UP000460558">
    <property type="component" value="Unassembled WGS sequence"/>
</dbReference>
<accession>A0ABW9NMT4</accession>
<evidence type="ECO:0000256" key="1">
    <source>
        <dbReference type="SAM" id="MobiDB-lite"/>
    </source>
</evidence>
<feature type="compositionally biased region" description="Pro residues" evidence="1">
    <location>
        <begin position="21"/>
        <end position="36"/>
    </location>
</feature>
<organism evidence="2 3">
    <name type="scientific">Streptomyces katsurahamanus</name>
    <dbReference type="NCBI Taxonomy" id="2577098"/>
    <lineage>
        <taxon>Bacteria</taxon>
        <taxon>Bacillati</taxon>
        <taxon>Actinomycetota</taxon>
        <taxon>Actinomycetes</taxon>
        <taxon>Kitasatosporales</taxon>
        <taxon>Streptomycetaceae</taxon>
        <taxon>Streptomyces</taxon>
    </lineage>
</organism>
<evidence type="ECO:0000313" key="2">
    <source>
        <dbReference type="EMBL" id="MQS34583.1"/>
    </source>
</evidence>
<sequence length="106" mass="10917">MGGLRQIGAGTLVPAASFPRPGLPGGPLPFPGPRPASRPGGDGRARALAGGCCPYRRARPVGRINVAASPGDAAFPVPAAVGRWAKEKGWPSARATPFRVLRRLRS</sequence>
<keyword evidence="3" id="KW-1185">Reference proteome</keyword>
<gene>
    <name evidence="2" type="ORF">FFZ77_02775</name>
</gene>
<comment type="caution">
    <text evidence="2">The sequence shown here is derived from an EMBL/GenBank/DDBJ whole genome shotgun (WGS) entry which is preliminary data.</text>
</comment>